<dbReference type="SUPFAM" id="SSF69754">
    <property type="entry name" value="Ribosome binding protein Y (YfiA homologue)"/>
    <property type="match status" value="1"/>
</dbReference>
<evidence type="ECO:0008006" key="4">
    <source>
        <dbReference type="Google" id="ProtNLM"/>
    </source>
</evidence>
<reference evidence="2 3" key="1">
    <citation type="journal article" date="2019" name="Int. J. Syst. Evol. Microbiol.">
        <title>The Global Catalogue of Microorganisms (GCM) 10K type strain sequencing project: providing services to taxonomists for standard genome sequencing and annotation.</title>
        <authorList>
            <consortium name="The Broad Institute Genomics Platform"/>
            <consortium name="The Broad Institute Genome Sequencing Center for Infectious Disease"/>
            <person name="Wu L."/>
            <person name="Ma J."/>
        </authorList>
    </citation>
    <scope>NUCLEOTIDE SEQUENCE [LARGE SCALE GENOMIC DNA]</scope>
    <source>
        <strain evidence="2 3">JCM 14306</strain>
    </source>
</reference>
<keyword evidence="3" id="KW-1185">Reference proteome</keyword>
<dbReference type="Pfam" id="PF02482">
    <property type="entry name" value="Ribosomal_S30AE"/>
    <property type="match status" value="1"/>
</dbReference>
<feature type="compositionally biased region" description="Basic and acidic residues" evidence="1">
    <location>
        <begin position="105"/>
        <end position="116"/>
    </location>
</feature>
<dbReference type="InterPro" id="IPR036567">
    <property type="entry name" value="RHF-like"/>
</dbReference>
<sequence>MSEIENPGTAGPRTGILDEVLQLGHGFSEAERPWVVDALSRLEPHLSRWDPASIRVDVSVKDRDDRDQQVTLRADLPGRPQLVAKAADPNLQKALAEAKRELLQQLEDEKQKREPMNNRQLRKKTT</sequence>
<protein>
    <recommendedName>
        <fullName evidence="4">HPF/RaiA family ribosome-associated protein</fullName>
    </recommendedName>
</protein>
<proteinExistence type="predicted"/>
<name>A0ABN2F765_9ACTN</name>
<dbReference type="Proteomes" id="UP001501319">
    <property type="component" value="Unassembled WGS sequence"/>
</dbReference>
<organism evidence="2 3">
    <name type="scientific">Kribbella alba</name>
    <dbReference type="NCBI Taxonomy" id="190197"/>
    <lineage>
        <taxon>Bacteria</taxon>
        <taxon>Bacillati</taxon>
        <taxon>Actinomycetota</taxon>
        <taxon>Actinomycetes</taxon>
        <taxon>Propionibacteriales</taxon>
        <taxon>Kribbellaceae</taxon>
        <taxon>Kribbella</taxon>
    </lineage>
</organism>
<gene>
    <name evidence="2" type="ORF">GCM10009744_22890</name>
</gene>
<feature type="region of interest" description="Disordered" evidence="1">
    <location>
        <begin position="105"/>
        <end position="126"/>
    </location>
</feature>
<comment type="caution">
    <text evidence="2">The sequence shown here is derived from an EMBL/GenBank/DDBJ whole genome shotgun (WGS) entry which is preliminary data.</text>
</comment>
<dbReference type="InterPro" id="IPR003489">
    <property type="entry name" value="RHF/RaiA"/>
</dbReference>
<dbReference type="Gene3D" id="3.30.160.100">
    <property type="entry name" value="Ribosome hibernation promotion factor-like"/>
    <property type="match status" value="1"/>
</dbReference>
<accession>A0ABN2F765</accession>
<evidence type="ECO:0000313" key="2">
    <source>
        <dbReference type="EMBL" id="GAA1633749.1"/>
    </source>
</evidence>
<evidence type="ECO:0000313" key="3">
    <source>
        <dbReference type="Proteomes" id="UP001501319"/>
    </source>
</evidence>
<dbReference type="RefSeq" id="WP_344111049.1">
    <property type="nucleotide sequence ID" value="NZ_BAAANE010000004.1"/>
</dbReference>
<evidence type="ECO:0000256" key="1">
    <source>
        <dbReference type="SAM" id="MobiDB-lite"/>
    </source>
</evidence>
<dbReference type="EMBL" id="BAAANE010000004">
    <property type="protein sequence ID" value="GAA1633749.1"/>
    <property type="molecule type" value="Genomic_DNA"/>
</dbReference>